<evidence type="ECO:0000256" key="1">
    <source>
        <dbReference type="SAM" id="SignalP"/>
    </source>
</evidence>
<keyword evidence="3" id="KW-0614">Plasmid</keyword>
<dbReference type="InterPro" id="IPR003343">
    <property type="entry name" value="Big_2"/>
</dbReference>
<dbReference type="EMBL" id="AP026561">
    <property type="protein sequence ID" value="BDP43386.1"/>
    <property type="molecule type" value="Genomic_DNA"/>
</dbReference>
<feature type="chain" id="PRO_5045664828" description="BIG2 domain-containing protein" evidence="1">
    <location>
        <begin position="19"/>
        <end position="323"/>
    </location>
</feature>
<reference evidence="3" key="1">
    <citation type="submission" date="2022-07" db="EMBL/GenBank/DDBJ databases">
        <title>Complete Genome Sequence of the Radioresistant Bacterium Deinococcus aetherius ST0316, Isolated from the Air Dust collected in Lower Stratosphere above Japan.</title>
        <authorList>
            <person name="Satoh K."/>
            <person name="Hagiwara K."/>
            <person name="Katsumata K."/>
            <person name="Kubo A."/>
            <person name="Yokobori S."/>
            <person name="Yamagishi A."/>
            <person name="Oono Y."/>
            <person name="Narumi I."/>
        </authorList>
    </citation>
    <scope>NUCLEOTIDE SEQUENCE</scope>
    <source>
        <strain evidence="3">ST0316</strain>
        <plasmid evidence="3">pDAETH-1</plasmid>
    </source>
</reference>
<evidence type="ECO:0000313" key="3">
    <source>
        <dbReference type="EMBL" id="BDP43386.1"/>
    </source>
</evidence>
<dbReference type="RefSeq" id="WP_264777867.1">
    <property type="nucleotide sequence ID" value="NZ_AP026561.1"/>
</dbReference>
<feature type="domain" description="BIG2" evidence="2">
    <location>
        <begin position="31"/>
        <end position="114"/>
    </location>
</feature>
<keyword evidence="4" id="KW-1185">Reference proteome</keyword>
<dbReference type="Gene3D" id="2.60.40.1080">
    <property type="match status" value="1"/>
</dbReference>
<dbReference type="PROSITE" id="PS51257">
    <property type="entry name" value="PROKAR_LIPOPROTEIN"/>
    <property type="match status" value="1"/>
</dbReference>
<evidence type="ECO:0000313" key="4">
    <source>
        <dbReference type="Proteomes" id="UP001064971"/>
    </source>
</evidence>
<dbReference type="InterPro" id="IPR008964">
    <property type="entry name" value="Invasin/intimin_cell_adhesion"/>
</dbReference>
<dbReference type="Proteomes" id="UP001064971">
    <property type="component" value="Plasmid pDAETH-1"/>
</dbReference>
<proteinExistence type="predicted"/>
<feature type="signal peptide" evidence="1">
    <location>
        <begin position="1"/>
        <end position="18"/>
    </location>
</feature>
<name>A0ABM8AHV7_9DEIO</name>
<protein>
    <recommendedName>
        <fullName evidence="2">BIG2 domain-containing protein</fullName>
    </recommendedName>
</protein>
<organism evidence="3 4">
    <name type="scientific">Deinococcus aetherius</name>
    <dbReference type="NCBI Taxonomy" id="200252"/>
    <lineage>
        <taxon>Bacteria</taxon>
        <taxon>Thermotogati</taxon>
        <taxon>Deinococcota</taxon>
        <taxon>Deinococci</taxon>
        <taxon>Deinococcales</taxon>
        <taxon>Deinococcaceae</taxon>
        <taxon>Deinococcus</taxon>
    </lineage>
</organism>
<dbReference type="SUPFAM" id="SSF49373">
    <property type="entry name" value="Invasin/intimin cell-adhesion fragments"/>
    <property type="match status" value="1"/>
</dbReference>
<dbReference type="Pfam" id="PF02368">
    <property type="entry name" value="Big_2"/>
    <property type="match status" value="1"/>
</dbReference>
<geneLocation type="plasmid" evidence="3 4">
    <name>pDAETH-1</name>
</geneLocation>
<sequence length="323" mass="33945">MKNYRTLALLTSVSLLLAACNGTRTPTPSAVASVEVTAPSDLNVKLNDAATTTRFTAVARAANGTALTGKTVTWKSSNPDVATIDANGVVTARHFGETTISATVDGVAGNKTATLRTYGLEVFAGVRDNGFDTAMFFRYRTKTGLNPAKVSFTVSGPSGWNGGQSPSFDPAVSTYFPRGDGSGLHWFEFGWTKTGVIPAVLGDYTVKFNVDGEEWTSTTKITSLTNSAAVPTNIRKTGYDGSAVTAVWDNVMPNGSYLAEVAGFQPPLYVKNPTAVIPAPGLTPGNTYYIAVHALTLDTTAPVTTILSGGQFDVRFNTGSFVP</sequence>
<evidence type="ECO:0000259" key="2">
    <source>
        <dbReference type="Pfam" id="PF02368"/>
    </source>
</evidence>
<keyword evidence="1" id="KW-0732">Signal</keyword>
<gene>
    <name evidence="3" type="ORF">DAETH_33550</name>
</gene>
<accession>A0ABM8AHV7</accession>